<evidence type="ECO:0000256" key="4">
    <source>
        <dbReference type="ARBA" id="ARBA00025779"/>
    </source>
</evidence>
<dbReference type="PANTHER" id="PTHR18916:SF85">
    <property type="entry name" value="TUBULIN-FOLDING COFACTOR B"/>
    <property type="match status" value="1"/>
</dbReference>
<name>B4FDB0_MAIZE</name>
<sequence>MSDETYDKLDTNFRKFKEKMVPKNSPSEDKEESEKHMEELCSKIKVGDRCEVEPGAKRGTVKFVGRAEALGRGFWVGVQYDEPLGKHDGMVKGIRFFECPQGHGAIVRPEKVKVGDFPERDPFEDEDDDEI</sequence>
<dbReference type="EMBL" id="BT035098">
    <property type="protein sequence ID" value="ACF80103.1"/>
    <property type="molecule type" value="mRNA"/>
</dbReference>
<evidence type="ECO:0000313" key="7">
    <source>
        <dbReference type="EMBL" id="ACF80103.1"/>
    </source>
</evidence>
<dbReference type="GO" id="GO:0005829">
    <property type="term" value="C:cytosol"/>
    <property type="evidence" value="ECO:0007669"/>
    <property type="project" value="UniProtKB-ARBA"/>
</dbReference>
<dbReference type="AlphaFoldDB" id="B4FDB0"/>
<reference evidence="7" key="1">
    <citation type="journal article" date="2009" name="PLoS Genet.">
        <title>Sequencing, mapping, and analysis of 27,455 maize full-length cDNAs.</title>
        <authorList>
            <person name="Soderlund C."/>
            <person name="Descour A."/>
            <person name="Kudrna D."/>
            <person name="Bomhoff M."/>
            <person name="Boyd L."/>
            <person name="Currie J."/>
            <person name="Angelova A."/>
            <person name="Collura K."/>
            <person name="Wissotski M."/>
            <person name="Ashley E."/>
            <person name="Morrow D."/>
            <person name="Fernandes J."/>
            <person name="Walbot V."/>
            <person name="Yu Y."/>
        </authorList>
    </citation>
    <scope>NUCLEOTIDE SEQUENCE</scope>
    <source>
        <strain evidence="7">B73</strain>
    </source>
</reference>
<feature type="domain" description="CAP-Gly" evidence="6">
    <location>
        <begin position="66"/>
        <end position="108"/>
    </location>
</feature>
<dbReference type="InterPro" id="IPR000938">
    <property type="entry name" value="CAP-Gly_domain"/>
</dbReference>
<dbReference type="Pfam" id="PF01302">
    <property type="entry name" value="CAP_GLY"/>
    <property type="match status" value="1"/>
</dbReference>
<dbReference type="SUPFAM" id="SSF74924">
    <property type="entry name" value="Cap-Gly domain"/>
    <property type="match status" value="1"/>
</dbReference>
<dbReference type="PANTHER" id="PTHR18916">
    <property type="entry name" value="DYNACTIN 1-RELATED MICROTUBULE-BINDING"/>
    <property type="match status" value="1"/>
</dbReference>
<organism evidence="7">
    <name type="scientific">Zea mays</name>
    <name type="common">Maize</name>
    <dbReference type="NCBI Taxonomy" id="4577"/>
    <lineage>
        <taxon>Eukaryota</taxon>
        <taxon>Viridiplantae</taxon>
        <taxon>Streptophyta</taxon>
        <taxon>Embryophyta</taxon>
        <taxon>Tracheophyta</taxon>
        <taxon>Spermatophyta</taxon>
        <taxon>Magnoliopsida</taxon>
        <taxon>Liliopsida</taxon>
        <taxon>Poales</taxon>
        <taxon>Poaceae</taxon>
        <taxon>PACMAD clade</taxon>
        <taxon>Panicoideae</taxon>
        <taxon>Andropogonodae</taxon>
        <taxon>Andropogoneae</taxon>
        <taxon>Tripsacinae</taxon>
        <taxon>Zea</taxon>
    </lineage>
</organism>
<evidence type="ECO:0000256" key="2">
    <source>
        <dbReference type="ARBA" id="ARBA00022490"/>
    </source>
</evidence>
<accession>B4FDB0</accession>
<keyword evidence="2" id="KW-0963">Cytoplasm</keyword>
<keyword evidence="3" id="KW-0143">Chaperone</keyword>
<evidence type="ECO:0000256" key="3">
    <source>
        <dbReference type="ARBA" id="ARBA00023186"/>
    </source>
</evidence>
<proteinExistence type="evidence at transcript level"/>
<comment type="similarity">
    <text evidence="4">Belongs to the TBCB family.</text>
</comment>
<protein>
    <recommendedName>
        <fullName evidence="6">CAP-Gly domain-containing protein</fullName>
    </recommendedName>
</protein>
<dbReference type="FunFam" id="2.30.30.190:FF:000013">
    <property type="entry name" value="Tubulin-folding cofactor B"/>
    <property type="match status" value="1"/>
</dbReference>
<feature type="region of interest" description="Disordered" evidence="5">
    <location>
        <begin position="17"/>
        <end position="36"/>
    </location>
</feature>
<dbReference type="ExpressionAtlas" id="B4FDB0">
    <property type="expression patterns" value="baseline and differential"/>
</dbReference>
<evidence type="ECO:0000256" key="1">
    <source>
        <dbReference type="ARBA" id="ARBA00004496"/>
    </source>
</evidence>
<evidence type="ECO:0000256" key="5">
    <source>
        <dbReference type="SAM" id="MobiDB-lite"/>
    </source>
</evidence>
<comment type="subcellular location">
    <subcellularLocation>
        <location evidence="1">Cytoplasm</location>
    </subcellularLocation>
</comment>
<evidence type="ECO:0000259" key="6">
    <source>
        <dbReference type="PROSITE" id="PS50245"/>
    </source>
</evidence>
<dbReference type="PROSITE" id="PS50245">
    <property type="entry name" value="CAP_GLY_2"/>
    <property type="match status" value="1"/>
</dbReference>
<dbReference type="Gene3D" id="2.30.30.190">
    <property type="entry name" value="CAP Gly-rich-like domain"/>
    <property type="match status" value="1"/>
</dbReference>
<dbReference type="SMART" id="SM01052">
    <property type="entry name" value="CAP_GLY"/>
    <property type="match status" value="1"/>
</dbReference>
<dbReference type="InterPro" id="IPR036859">
    <property type="entry name" value="CAP-Gly_dom_sf"/>
</dbReference>